<sequence length="164" mass="18552">MDSVSSREDEERNGQRRNRLDFLEGEGCGYSLGKWGKGSRFPWLRGVLLVMRSSENRLDAKTLAGERGEMAGWRPKGKPLVLVRRVAARGAGVRPGEGGERKMRGWFAGERRFSLLLRRVEKMREKISAGESCCFSRWLERKSKPKGGCLGEKSKKNSGGDWFE</sequence>
<gene>
    <name evidence="2" type="ORF">D5086_0000130030</name>
</gene>
<accession>A0A4U5QBH9</accession>
<evidence type="ECO:0000256" key="1">
    <source>
        <dbReference type="SAM" id="MobiDB-lite"/>
    </source>
</evidence>
<name>A0A4U5QBH9_POPAL</name>
<dbReference type="EMBL" id="RCHU01000405">
    <property type="protein sequence ID" value="TKS05745.1"/>
    <property type="molecule type" value="Genomic_DNA"/>
</dbReference>
<feature type="region of interest" description="Disordered" evidence="1">
    <location>
        <begin position="143"/>
        <end position="164"/>
    </location>
</feature>
<evidence type="ECO:0000313" key="2">
    <source>
        <dbReference type="EMBL" id="TKS05745.1"/>
    </source>
</evidence>
<reference evidence="2" key="1">
    <citation type="submission" date="2018-10" db="EMBL/GenBank/DDBJ databases">
        <title>Population genomic analysis revealed the cold adaptation of white poplar.</title>
        <authorList>
            <person name="Liu Y.-J."/>
        </authorList>
    </citation>
    <scope>NUCLEOTIDE SEQUENCE [LARGE SCALE GENOMIC DNA]</scope>
    <source>
        <strain evidence="2">PAL-ZL1</strain>
    </source>
</reference>
<comment type="caution">
    <text evidence="2">The sequence shown here is derived from an EMBL/GenBank/DDBJ whole genome shotgun (WGS) entry which is preliminary data.</text>
</comment>
<dbReference type="AlphaFoldDB" id="A0A4U5QBH9"/>
<organism evidence="2">
    <name type="scientific">Populus alba</name>
    <name type="common">White poplar</name>
    <dbReference type="NCBI Taxonomy" id="43335"/>
    <lineage>
        <taxon>Eukaryota</taxon>
        <taxon>Viridiplantae</taxon>
        <taxon>Streptophyta</taxon>
        <taxon>Embryophyta</taxon>
        <taxon>Tracheophyta</taxon>
        <taxon>Spermatophyta</taxon>
        <taxon>Magnoliopsida</taxon>
        <taxon>eudicotyledons</taxon>
        <taxon>Gunneridae</taxon>
        <taxon>Pentapetalae</taxon>
        <taxon>rosids</taxon>
        <taxon>fabids</taxon>
        <taxon>Malpighiales</taxon>
        <taxon>Salicaceae</taxon>
        <taxon>Saliceae</taxon>
        <taxon>Populus</taxon>
    </lineage>
</organism>
<proteinExistence type="predicted"/>
<protein>
    <submittedName>
        <fullName evidence="2">Uncharacterized protein</fullName>
    </submittedName>
</protein>